<keyword evidence="2" id="KW-1185">Reference proteome</keyword>
<comment type="caution">
    <text evidence="1">The sequence shown here is derived from an EMBL/GenBank/DDBJ whole genome shotgun (WGS) entry which is preliminary data.</text>
</comment>
<proteinExistence type="predicted"/>
<accession>A0ACB9R9J3</accession>
<evidence type="ECO:0000313" key="1">
    <source>
        <dbReference type="EMBL" id="KAI4375549.1"/>
    </source>
</evidence>
<reference evidence="2" key="1">
    <citation type="journal article" date="2023" name="Front. Plant Sci.">
        <title>Chromosomal-level genome assembly of Melastoma candidum provides insights into trichome evolution.</title>
        <authorList>
            <person name="Zhong Y."/>
            <person name="Wu W."/>
            <person name="Sun C."/>
            <person name="Zou P."/>
            <person name="Liu Y."/>
            <person name="Dai S."/>
            <person name="Zhou R."/>
        </authorList>
    </citation>
    <scope>NUCLEOTIDE SEQUENCE [LARGE SCALE GENOMIC DNA]</scope>
</reference>
<sequence>MRRRLAICQQAFLERRNASTEVERERALWTSMAAGNGWVVDVDEDGHLVGDDDTIKAETGNASQPPDDTHQLIPARVSMFDSPVHISSYSYFLRLEMPVLCFWA</sequence>
<protein>
    <submittedName>
        <fullName evidence="1">Uncharacterized protein</fullName>
    </submittedName>
</protein>
<evidence type="ECO:0000313" key="2">
    <source>
        <dbReference type="Proteomes" id="UP001057402"/>
    </source>
</evidence>
<organism evidence="1 2">
    <name type="scientific">Melastoma candidum</name>
    <dbReference type="NCBI Taxonomy" id="119954"/>
    <lineage>
        <taxon>Eukaryota</taxon>
        <taxon>Viridiplantae</taxon>
        <taxon>Streptophyta</taxon>
        <taxon>Embryophyta</taxon>
        <taxon>Tracheophyta</taxon>
        <taxon>Spermatophyta</taxon>
        <taxon>Magnoliopsida</taxon>
        <taxon>eudicotyledons</taxon>
        <taxon>Gunneridae</taxon>
        <taxon>Pentapetalae</taxon>
        <taxon>rosids</taxon>
        <taxon>malvids</taxon>
        <taxon>Myrtales</taxon>
        <taxon>Melastomataceae</taxon>
        <taxon>Melastomatoideae</taxon>
        <taxon>Melastomateae</taxon>
        <taxon>Melastoma</taxon>
    </lineage>
</organism>
<name>A0ACB9R9J3_9MYRT</name>
<dbReference type="EMBL" id="CM042883">
    <property type="protein sequence ID" value="KAI4375549.1"/>
    <property type="molecule type" value="Genomic_DNA"/>
</dbReference>
<gene>
    <name evidence="1" type="ORF">MLD38_013406</name>
</gene>
<dbReference type="Proteomes" id="UP001057402">
    <property type="component" value="Chromosome 4"/>
</dbReference>